<dbReference type="InterPro" id="IPR000182">
    <property type="entry name" value="GNAT_dom"/>
</dbReference>
<reference evidence="2 3" key="1">
    <citation type="submission" date="2024-02" db="EMBL/GenBank/DDBJ databases">
        <authorList>
            <person name="Daric V."/>
            <person name="Darras S."/>
        </authorList>
    </citation>
    <scope>NUCLEOTIDE SEQUENCE [LARGE SCALE GENOMIC DNA]</scope>
</reference>
<dbReference type="SUPFAM" id="SSF55729">
    <property type="entry name" value="Acyl-CoA N-acyltransferases (Nat)"/>
    <property type="match status" value="1"/>
</dbReference>
<name>A0ABP0GXA5_CLALP</name>
<protein>
    <recommendedName>
        <fullName evidence="1">N-acetyltransferase domain-containing protein</fullName>
    </recommendedName>
</protein>
<feature type="domain" description="N-acetyltransferase" evidence="1">
    <location>
        <begin position="129"/>
        <end position="169"/>
    </location>
</feature>
<evidence type="ECO:0000259" key="1">
    <source>
        <dbReference type="Pfam" id="PF00583"/>
    </source>
</evidence>
<sequence length="224" mass="26140">MAQGRTMELKPGFAWKKLKQDDFEQIKVFHMEYYLKDEPTDVMLEVDTNELDDMECDRINECLLQAASLGITETTSGKLIAMSLNKIRRFEDIALSGNYSSRETYACKVFKDMHEIFSEDLPRFLSGKTIYCIQMLSVHHHYRRMGFMTSLVAKCEDIAKELECEYIVVVSSSAFTQRIFERGKYVKFSEVKFSDFVDPDSGEKPFKKSHPPHTHTKCYYKQIQ</sequence>
<dbReference type="Pfam" id="PF00583">
    <property type="entry name" value="Acetyltransf_1"/>
    <property type="match status" value="1"/>
</dbReference>
<evidence type="ECO:0000313" key="3">
    <source>
        <dbReference type="Proteomes" id="UP001642483"/>
    </source>
</evidence>
<dbReference type="InterPro" id="IPR016181">
    <property type="entry name" value="Acyl_CoA_acyltransferase"/>
</dbReference>
<dbReference type="CDD" id="cd04301">
    <property type="entry name" value="NAT_SF"/>
    <property type="match status" value="1"/>
</dbReference>
<gene>
    <name evidence="2" type="ORF">CVLEPA_LOCUS28722</name>
</gene>
<dbReference type="EMBL" id="CAWYQH010000152">
    <property type="protein sequence ID" value="CAK8695449.1"/>
    <property type="molecule type" value="Genomic_DNA"/>
</dbReference>
<comment type="caution">
    <text evidence="2">The sequence shown here is derived from an EMBL/GenBank/DDBJ whole genome shotgun (WGS) entry which is preliminary data.</text>
</comment>
<dbReference type="Proteomes" id="UP001642483">
    <property type="component" value="Unassembled WGS sequence"/>
</dbReference>
<evidence type="ECO:0000313" key="2">
    <source>
        <dbReference type="EMBL" id="CAK8695449.1"/>
    </source>
</evidence>
<accession>A0ABP0GXA5</accession>
<proteinExistence type="predicted"/>
<organism evidence="2 3">
    <name type="scientific">Clavelina lepadiformis</name>
    <name type="common">Light-bulb sea squirt</name>
    <name type="synonym">Ascidia lepadiformis</name>
    <dbReference type="NCBI Taxonomy" id="159417"/>
    <lineage>
        <taxon>Eukaryota</taxon>
        <taxon>Metazoa</taxon>
        <taxon>Chordata</taxon>
        <taxon>Tunicata</taxon>
        <taxon>Ascidiacea</taxon>
        <taxon>Aplousobranchia</taxon>
        <taxon>Clavelinidae</taxon>
        <taxon>Clavelina</taxon>
    </lineage>
</organism>
<dbReference type="Gene3D" id="3.40.630.30">
    <property type="match status" value="1"/>
</dbReference>
<keyword evidence="3" id="KW-1185">Reference proteome</keyword>